<accession>A0A840AWJ9</accession>
<sequence>MVEDSELFDAMWRWTQTAINNLHNISSDGSVIVAGGQGWACDPDGRIVLGHRHVLFHPPMIENLLYENAEWKTLEEMSRNHTRMAMHCDIPVGTPYDGTSQHSAKDFCYSLLPTPYIGGQGFSLTDVEGTADRITNLINEFNDDYVTMTTVWPICGMRVRQPLYLDDEQCFRPLTEQEKLSVLNFKIIDVYEGQTVLDPNQTDWYGFVLNERFEKLLGHIETTPDDLAEKCNRRDKCLEMFLSVAPVVTDFVAYHGGGNSHAPRFSSRGILSRGETGYLAGPGGIRFLFPDYGVTLTDDQSARFIHVWKLVSGTGPNNNKTAKALRNAMRRLFYAETRVLPQDRLVDLMIAAESIYTIDSKAELSFQLSQNAALWHDGTNMERRAAFKVMRDAYKLRSDIVHGSMVDDDKVALAASNVRTLLKAGIAKAIDAHLSDGFRPKWEELVFPLTE</sequence>
<gene>
    <name evidence="1" type="ORF">GGR91_000730</name>
</gene>
<dbReference type="RefSeq" id="WP_183940152.1">
    <property type="nucleotide sequence ID" value="NZ_BAABBG010000001.1"/>
</dbReference>
<organism evidence="1 2">
    <name type="scientific">Sphingorhabdus rigui</name>
    <dbReference type="NCBI Taxonomy" id="1282858"/>
    <lineage>
        <taxon>Bacteria</taxon>
        <taxon>Pseudomonadati</taxon>
        <taxon>Pseudomonadota</taxon>
        <taxon>Alphaproteobacteria</taxon>
        <taxon>Sphingomonadales</taxon>
        <taxon>Sphingomonadaceae</taxon>
        <taxon>Sphingorhabdus</taxon>
    </lineage>
</organism>
<evidence type="ECO:0008006" key="3">
    <source>
        <dbReference type="Google" id="ProtNLM"/>
    </source>
</evidence>
<reference evidence="1 2" key="1">
    <citation type="submission" date="2020-08" db="EMBL/GenBank/DDBJ databases">
        <title>Genomic Encyclopedia of Type Strains, Phase IV (KMG-IV): sequencing the most valuable type-strain genomes for metagenomic binning, comparative biology and taxonomic classification.</title>
        <authorList>
            <person name="Goeker M."/>
        </authorList>
    </citation>
    <scope>NUCLEOTIDE SEQUENCE [LARGE SCALE GENOMIC DNA]</scope>
    <source>
        <strain evidence="1 2">DSM 29050</strain>
    </source>
</reference>
<evidence type="ECO:0000313" key="2">
    <source>
        <dbReference type="Proteomes" id="UP000581447"/>
    </source>
</evidence>
<protein>
    <recommendedName>
        <fullName evidence="3">Apea-like HEPN domain-containing protein</fullName>
    </recommendedName>
</protein>
<dbReference type="EMBL" id="JACIEA010000001">
    <property type="protein sequence ID" value="MBB3942508.1"/>
    <property type="molecule type" value="Genomic_DNA"/>
</dbReference>
<proteinExistence type="predicted"/>
<dbReference type="AlphaFoldDB" id="A0A840AWJ9"/>
<dbReference type="Proteomes" id="UP000581447">
    <property type="component" value="Unassembled WGS sequence"/>
</dbReference>
<keyword evidence="2" id="KW-1185">Reference proteome</keyword>
<evidence type="ECO:0000313" key="1">
    <source>
        <dbReference type="EMBL" id="MBB3942508.1"/>
    </source>
</evidence>
<comment type="caution">
    <text evidence="1">The sequence shown here is derived from an EMBL/GenBank/DDBJ whole genome shotgun (WGS) entry which is preliminary data.</text>
</comment>
<name>A0A840AWJ9_9SPHN</name>